<dbReference type="InterPro" id="IPR013083">
    <property type="entry name" value="Znf_RING/FYVE/PHD"/>
</dbReference>
<dbReference type="GO" id="GO:0005634">
    <property type="term" value="C:nucleus"/>
    <property type="evidence" value="ECO:0007669"/>
    <property type="project" value="TreeGrafter"/>
</dbReference>
<feature type="compositionally biased region" description="Polar residues" evidence="9">
    <location>
        <begin position="289"/>
        <end position="298"/>
    </location>
</feature>
<reference evidence="12" key="1">
    <citation type="submission" date="2022-12" db="EMBL/GenBank/DDBJ databases">
        <authorList>
            <person name="Petersen C."/>
        </authorList>
    </citation>
    <scope>NUCLEOTIDE SEQUENCE</scope>
    <source>
        <strain evidence="12">IBT 30728</strain>
    </source>
</reference>
<organism evidence="12 13">
    <name type="scientific">Penicillium diatomitis</name>
    <dbReference type="NCBI Taxonomy" id="2819901"/>
    <lineage>
        <taxon>Eukaryota</taxon>
        <taxon>Fungi</taxon>
        <taxon>Dikarya</taxon>
        <taxon>Ascomycota</taxon>
        <taxon>Pezizomycotina</taxon>
        <taxon>Eurotiomycetes</taxon>
        <taxon>Eurotiomycetidae</taxon>
        <taxon>Eurotiales</taxon>
        <taxon>Aspergillaceae</taxon>
        <taxon>Penicillium</taxon>
    </lineage>
</organism>
<dbReference type="GeneID" id="81626079"/>
<accession>A0A9X0BSQ6</accession>
<dbReference type="InterPro" id="IPR036028">
    <property type="entry name" value="SH3-like_dom_sf"/>
</dbReference>
<dbReference type="PROSITE" id="PS00518">
    <property type="entry name" value="ZF_RING_1"/>
    <property type="match status" value="1"/>
</dbReference>
<feature type="domain" description="RING-type" evidence="11">
    <location>
        <begin position="19"/>
        <end position="71"/>
    </location>
</feature>
<keyword evidence="4 7" id="KW-0863">Zinc-finger</keyword>
<feature type="compositionally biased region" description="Polar residues" evidence="9">
    <location>
        <begin position="435"/>
        <end position="453"/>
    </location>
</feature>
<dbReference type="SMART" id="SM00184">
    <property type="entry name" value="RING"/>
    <property type="match status" value="1"/>
</dbReference>
<reference evidence="12" key="2">
    <citation type="journal article" date="2023" name="IMA Fungus">
        <title>Comparative genomic study of the Penicillium genus elucidates a diverse pangenome and 15 lateral gene transfer events.</title>
        <authorList>
            <person name="Petersen C."/>
            <person name="Sorensen T."/>
            <person name="Nielsen M.R."/>
            <person name="Sondergaard T.E."/>
            <person name="Sorensen J.L."/>
            <person name="Fitzpatrick D.A."/>
            <person name="Frisvad J.C."/>
            <person name="Nielsen K.L."/>
        </authorList>
    </citation>
    <scope>NUCLEOTIDE SEQUENCE</scope>
    <source>
        <strain evidence="12">IBT 30728</strain>
    </source>
</reference>
<feature type="compositionally biased region" description="Low complexity" evidence="9">
    <location>
        <begin position="842"/>
        <end position="856"/>
    </location>
</feature>
<dbReference type="GO" id="GO:0008270">
    <property type="term" value="F:zinc ion binding"/>
    <property type="evidence" value="ECO:0007669"/>
    <property type="project" value="UniProtKB-KW"/>
</dbReference>
<proteinExistence type="inferred from homology"/>
<dbReference type="AlphaFoldDB" id="A0A9X0BSQ6"/>
<keyword evidence="5" id="KW-0862">Zinc</keyword>
<feature type="region of interest" description="Disordered" evidence="9">
    <location>
        <begin position="96"/>
        <end position="206"/>
    </location>
</feature>
<dbReference type="InterPro" id="IPR000433">
    <property type="entry name" value="Znf_ZZ"/>
</dbReference>
<feature type="region of interest" description="Disordered" evidence="9">
    <location>
        <begin position="778"/>
        <end position="798"/>
    </location>
</feature>
<comment type="caution">
    <text evidence="12">The sequence shown here is derived from an EMBL/GenBank/DDBJ whole genome shotgun (WGS) entry which is preliminary data.</text>
</comment>
<dbReference type="SMART" id="SM00291">
    <property type="entry name" value="ZnF_ZZ"/>
    <property type="match status" value="2"/>
</dbReference>
<dbReference type="SUPFAM" id="SSF50044">
    <property type="entry name" value="SH3-domain"/>
    <property type="match status" value="1"/>
</dbReference>
<feature type="region of interest" description="Disordered" evidence="9">
    <location>
        <begin position="814"/>
        <end position="864"/>
    </location>
</feature>
<feature type="compositionally biased region" description="Low complexity" evidence="9">
    <location>
        <begin position="299"/>
        <end position="325"/>
    </location>
</feature>
<feature type="compositionally biased region" description="Basic and acidic residues" evidence="9">
    <location>
        <begin position="270"/>
        <end position="287"/>
    </location>
</feature>
<evidence type="ECO:0000256" key="2">
    <source>
        <dbReference type="ARBA" id="ARBA00022443"/>
    </source>
</evidence>
<comment type="similarity">
    <text evidence="1">Belongs to the SH3RF family.</text>
</comment>
<dbReference type="SUPFAM" id="SSF57850">
    <property type="entry name" value="RING/U-box"/>
    <property type="match status" value="2"/>
</dbReference>
<dbReference type="PROSITE" id="PS50089">
    <property type="entry name" value="ZF_RING_2"/>
    <property type="match status" value="1"/>
</dbReference>
<dbReference type="RefSeq" id="XP_056788754.1">
    <property type="nucleotide sequence ID" value="XM_056935830.1"/>
</dbReference>
<dbReference type="Gene3D" id="2.30.30.40">
    <property type="entry name" value="SH3 Domains"/>
    <property type="match status" value="1"/>
</dbReference>
<evidence type="ECO:0000313" key="12">
    <source>
        <dbReference type="EMBL" id="KAJ5482782.1"/>
    </source>
</evidence>
<protein>
    <recommendedName>
        <fullName evidence="14">RING-type domain-containing protein</fullName>
    </recommendedName>
</protein>
<dbReference type="GO" id="GO:0006511">
    <property type="term" value="P:ubiquitin-dependent protein catabolic process"/>
    <property type="evidence" value="ECO:0007669"/>
    <property type="project" value="TreeGrafter"/>
</dbReference>
<feature type="domain" description="SH3" evidence="10">
    <location>
        <begin position="871"/>
        <end position="932"/>
    </location>
</feature>
<dbReference type="SMART" id="SM00326">
    <property type="entry name" value="SH3"/>
    <property type="match status" value="1"/>
</dbReference>
<keyword evidence="6" id="KW-0832">Ubl conjugation</keyword>
<dbReference type="GO" id="GO:0004842">
    <property type="term" value="F:ubiquitin-protein transferase activity"/>
    <property type="evidence" value="ECO:0007669"/>
    <property type="project" value="TreeGrafter"/>
</dbReference>
<feature type="compositionally biased region" description="Basic residues" evidence="9">
    <location>
        <begin position="151"/>
        <end position="160"/>
    </location>
</feature>
<feature type="compositionally biased region" description="Basic and acidic residues" evidence="9">
    <location>
        <begin position="354"/>
        <end position="363"/>
    </location>
</feature>
<name>A0A9X0BSQ6_9EURO</name>
<dbReference type="EMBL" id="JAPWDQ010000008">
    <property type="protein sequence ID" value="KAJ5482782.1"/>
    <property type="molecule type" value="Genomic_DNA"/>
</dbReference>
<evidence type="ECO:0000256" key="5">
    <source>
        <dbReference type="ARBA" id="ARBA00022833"/>
    </source>
</evidence>
<dbReference type="InterPro" id="IPR001841">
    <property type="entry name" value="Znf_RING"/>
</dbReference>
<feature type="compositionally biased region" description="Basic and acidic residues" evidence="9">
    <location>
        <begin position="165"/>
        <end position="199"/>
    </location>
</feature>
<dbReference type="PROSITE" id="PS50002">
    <property type="entry name" value="SH3"/>
    <property type="match status" value="1"/>
</dbReference>
<evidence type="ECO:0000256" key="4">
    <source>
        <dbReference type="ARBA" id="ARBA00022771"/>
    </source>
</evidence>
<evidence type="ECO:0000259" key="10">
    <source>
        <dbReference type="PROSITE" id="PS50002"/>
    </source>
</evidence>
<evidence type="ECO:0008006" key="14">
    <source>
        <dbReference type="Google" id="ProtNLM"/>
    </source>
</evidence>
<dbReference type="Gene3D" id="3.30.40.10">
    <property type="entry name" value="Zinc/RING finger domain, C3HC4 (zinc finger)"/>
    <property type="match status" value="1"/>
</dbReference>
<dbReference type="GO" id="GO:0016567">
    <property type="term" value="P:protein ubiquitination"/>
    <property type="evidence" value="ECO:0007669"/>
    <property type="project" value="TreeGrafter"/>
</dbReference>
<evidence type="ECO:0000256" key="8">
    <source>
        <dbReference type="PROSITE-ProRule" id="PRU00192"/>
    </source>
</evidence>
<feature type="compositionally biased region" description="Basic and acidic residues" evidence="9">
    <location>
        <begin position="414"/>
        <end position="423"/>
    </location>
</feature>
<dbReference type="InterPro" id="IPR052256">
    <property type="entry name" value="E3_ubiquitin-ligase_CHFR"/>
</dbReference>
<dbReference type="InterPro" id="IPR001452">
    <property type="entry name" value="SH3_domain"/>
</dbReference>
<feature type="region of interest" description="Disordered" evidence="9">
    <location>
        <begin position="266"/>
        <end position="487"/>
    </location>
</feature>
<feature type="compositionally biased region" description="Basic and acidic residues" evidence="9">
    <location>
        <begin position="96"/>
        <end position="108"/>
    </location>
</feature>
<dbReference type="Proteomes" id="UP001148312">
    <property type="component" value="Unassembled WGS sequence"/>
</dbReference>
<dbReference type="Pfam" id="PF00097">
    <property type="entry name" value="zf-C3HC4"/>
    <property type="match status" value="1"/>
</dbReference>
<evidence type="ECO:0000259" key="11">
    <source>
        <dbReference type="PROSITE" id="PS50089"/>
    </source>
</evidence>
<dbReference type="InterPro" id="IPR017907">
    <property type="entry name" value="Znf_RING_CS"/>
</dbReference>
<evidence type="ECO:0000256" key="1">
    <source>
        <dbReference type="ARBA" id="ARBA00008649"/>
    </source>
</evidence>
<dbReference type="PANTHER" id="PTHR16079:SF4">
    <property type="entry name" value="E3 UBIQUITIN-PROTEIN LIGASE CHFR"/>
    <property type="match status" value="1"/>
</dbReference>
<sequence length="934" mass="103662">MSQTQPPPALNDLEKELGCSICTELLYQPLTLLDCLHTFCGSCLKEWFAAQGSRRRSSSDTSPRFTCPSCRAEVLRTRTNATVTTLLDMVLKAHPDRARSEAEKEEIATRYTPGDSVFPSRRNPPGSEEDEADQRLLQQVQEMSVRESRSHARREARRAAGHSGRNREGSSHRERSGDETRTRRRRGGESGHSHDENNHGRRIQHQSSLRSIISLTADAEAIQEQIIRQILDQGFLDDVDFDTLTAAQEEELSERIADAYRRGQLQYPRYPEDSSPRRSAEDGERARSRSQSVQRPSENTTTSNSTITTMAAVASTAPSPSPSARDSADRRPPATRPHLFDPPTSRPRSNRQRRNSEHTESRRRASPIRVYEASNSEDNLRPAVRSSSDMTAERIHSAHATRARAEAPGLRSRRATDSEHGISDDLVSGGRERNASSSTNISQPETVSVSTPDSPAGEHLAPLVSSPRVPPRSERRPRSSLWNAQAPSGAQYLEPSISCDRCGTSDIQYDVHKKCSKCKDPSFHLCLRCYRTDGDYPYGDSSRVSGFDPAAKAMYERIQASPNHRPARMRQTGHIMRAFKYDRPSESAQVVINGERKITNDNPALRLISGLFCDICQSPANDCFWKCSRCNEGDWGFCNRCVNQGRCCTHPLLPLRRVVGAPKASATSTPADSITLSRSNTEVFKTLSFSTNCDICTYPIPASVTRFHCLKCNEGDYDVCTNCYLKLVATSKISKENGHNGWRRCLSSHRMIVVGFEDRDDGQRRVIVRDRVGGNALQEEHIAAQSPPSSSAGSSPVASADRINGYWSWKEGSERRKKASRLRGSFSHPSGGGNAGHSHAQPSSTPDSSSGNNSPSLQHGAIFRRFPPDGGMGLVVQARWSYFPGEEDEDELFFPRGAEIKEVDDVNDEWFWGSYAGRTGLFPGTHVTVVGEIK</sequence>
<gene>
    <name evidence="12" type="ORF">N7539_006228</name>
</gene>
<evidence type="ECO:0000256" key="6">
    <source>
        <dbReference type="ARBA" id="ARBA00022843"/>
    </source>
</evidence>
<feature type="compositionally biased region" description="Low complexity" evidence="9">
    <location>
        <begin position="783"/>
        <end position="798"/>
    </location>
</feature>
<evidence type="ECO:0000313" key="13">
    <source>
        <dbReference type="Proteomes" id="UP001148312"/>
    </source>
</evidence>
<evidence type="ECO:0000256" key="9">
    <source>
        <dbReference type="SAM" id="MobiDB-lite"/>
    </source>
</evidence>
<dbReference type="InterPro" id="IPR018957">
    <property type="entry name" value="Znf_C3HC4_RING-type"/>
</dbReference>
<keyword evidence="3" id="KW-0479">Metal-binding</keyword>
<keyword evidence="2 8" id="KW-0728">SH3 domain</keyword>
<keyword evidence="13" id="KW-1185">Reference proteome</keyword>
<evidence type="ECO:0000256" key="7">
    <source>
        <dbReference type="PROSITE-ProRule" id="PRU00175"/>
    </source>
</evidence>
<evidence type="ECO:0000256" key="3">
    <source>
        <dbReference type="ARBA" id="ARBA00022723"/>
    </source>
</evidence>
<dbReference type="PANTHER" id="PTHR16079">
    <property type="entry name" value="UBIQUITIN LIGASE PROTEIN CHFR"/>
    <property type="match status" value="1"/>
</dbReference>